<keyword evidence="6" id="KW-1185">Reference proteome</keyword>
<feature type="signal peptide" evidence="3">
    <location>
        <begin position="1"/>
        <end position="25"/>
    </location>
</feature>
<dbReference type="EMBL" id="QBLH01001260">
    <property type="protein sequence ID" value="TGZ52461.1"/>
    <property type="molecule type" value="Genomic_DNA"/>
</dbReference>
<name>A0A4S2KRF1_9HYME</name>
<dbReference type="Proteomes" id="UP000310200">
    <property type="component" value="Unassembled WGS sequence"/>
</dbReference>
<dbReference type="PANTHER" id="PTHR46560">
    <property type="entry name" value="CYPHER, ISOFORM B"/>
    <property type="match status" value="1"/>
</dbReference>
<reference evidence="5 6" key="1">
    <citation type="journal article" date="2019" name="Philos. Trans. R. Soc. Lond., B, Biol. Sci.">
        <title>Ant behaviour and brain gene expression of defending hosts depend on the ecological success of the intruding social parasite.</title>
        <authorList>
            <person name="Kaur R."/>
            <person name="Stoldt M."/>
            <person name="Jongepier E."/>
            <person name="Feldmeyer B."/>
            <person name="Menzel F."/>
            <person name="Bornberg-Bauer E."/>
            <person name="Foitzik S."/>
        </authorList>
    </citation>
    <scope>NUCLEOTIDE SEQUENCE [LARGE SCALE GENOMIC DNA]</scope>
    <source>
        <tissue evidence="5">Whole body</tissue>
    </source>
</reference>
<comment type="caution">
    <text evidence="5">The sequence shown here is derived from an EMBL/GenBank/DDBJ whole genome shotgun (WGS) entry which is preliminary data.</text>
</comment>
<sequence length="486" mass="53585">MRRLLPTAAVCCWLLVAFDVGQVAGQLLDTEFQPTVTATCKGGYMTIRVNLNQSFVGAVHARDHRTPQCMVSGNGTTHATLGINLFASQDSPEYCGVLVNNHTEERSIPIAVRIHKTLELADDKFYVITCGKAGFKNAKNETSLVSLRLLDEGVRVQEAIYGHNYTLRAEISRPDGMYGIRVKNCFAFNKLNSSVQLIDDKGRFDNGNDPLIVIYFDLQSCPVKVRMTKFIYDRSTGTADATLFSMFRFADSSEVHFQCDIAVCRGKTHPVNDFPLASRYECRTFFVTITELKLACLGSCGTPVCEGDKEELVKGGSSTNGQSVSSEEGVLLAGTSVFVLQPGEKRVVQTLYDDGSVHPLWLLWLAVALGILFLIMLIINIFLCSAMTCSCTRTDIIEKEPSIIEDYDPYRSWHGSQYGSRYSLNGKQGYASGGSTMNSTRSISTNSDHYAIVHSRPGSRYSGPGQKHHHHHRGPPSNIGSHYSGK</sequence>
<organism evidence="5 6">
    <name type="scientific">Temnothorax longispinosus</name>
    <dbReference type="NCBI Taxonomy" id="300112"/>
    <lineage>
        <taxon>Eukaryota</taxon>
        <taxon>Metazoa</taxon>
        <taxon>Ecdysozoa</taxon>
        <taxon>Arthropoda</taxon>
        <taxon>Hexapoda</taxon>
        <taxon>Insecta</taxon>
        <taxon>Pterygota</taxon>
        <taxon>Neoptera</taxon>
        <taxon>Endopterygota</taxon>
        <taxon>Hymenoptera</taxon>
        <taxon>Apocrita</taxon>
        <taxon>Aculeata</taxon>
        <taxon>Formicoidea</taxon>
        <taxon>Formicidae</taxon>
        <taxon>Myrmicinae</taxon>
        <taxon>Temnothorax</taxon>
    </lineage>
</organism>
<feature type="transmembrane region" description="Helical" evidence="2">
    <location>
        <begin position="361"/>
        <end position="383"/>
    </location>
</feature>
<evidence type="ECO:0000256" key="1">
    <source>
        <dbReference type="SAM" id="MobiDB-lite"/>
    </source>
</evidence>
<dbReference type="PROSITE" id="PS51034">
    <property type="entry name" value="ZP_2"/>
    <property type="match status" value="1"/>
</dbReference>
<dbReference type="AlphaFoldDB" id="A0A4S2KRF1"/>
<evidence type="ECO:0000259" key="4">
    <source>
        <dbReference type="PROSITE" id="PS51034"/>
    </source>
</evidence>
<feature type="domain" description="ZP" evidence="4">
    <location>
        <begin position="39"/>
        <end position="289"/>
    </location>
</feature>
<evidence type="ECO:0000256" key="3">
    <source>
        <dbReference type="SAM" id="SignalP"/>
    </source>
</evidence>
<keyword evidence="2" id="KW-0812">Transmembrane</keyword>
<evidence type="ECO:0000256" key="2">
    <source>
        <dbReference type="SAM" id="Phobius"/>
    </source>
</evidence>
<accession>A0A4S2KRF1</accession>
<evidence type="ECO:0000313" key="6">
    <source>
        <dbReference type="Proteomes" id="UP000310200"/>
    </source>
</evidence>
<dbReference type="STRING" id="300112.A0A4S2KRF1"/>
<proteinExistence type="predicted"/>
<dbReference type="PANTHER" id="PTHR46560:SF9">
    <property type="entry name" value="ZP DOMAIN-CONTAINING PROTEIN"/>
    <property type="match status" value="1"/>
</dbReference>
<keyword evidence="3" id="KW-0732">Signal</keyword>
<keyword evidence="2" id="KW-1133">Transmembrane helix</keyword>
<keyword evidence="2" id="KW-0472">Membrane</keyword>
<protein>
    <recommendedName>
        <fullName evidence="4">ZP domain-containing protein</fullName>
    </recommendedName>
</protein>
<evidence type="ECO:0000313" key="5">
    <source>
        <dbReference type="EMBL" id="TGZ52461.1"/>
    </source>
</evidence>
<dbReference type="InterPro" id="IPR001507">
    <property type="entry name" value="ZP_dom"/>
</dbReference>
<gene>
    <name evidence="5" type="ORF">DBV15_08871</name>
</gene>
<feature type="chain" id="PRO_5020915348" description="ZP domain-containing protein" evidence="3">
    <location>
        <begin position="26"/>
        <end position="486"/>
    </location>
</feature>
<dbReference type="SMART" id="SM00241">
    <property type="entry name" value="ZP"/>
    <property type="match status" value="1"/>
</dbReference>
<feature type="region of interest" description="Disordered" evidence="1">
    <location>
        <begin position="455"/>
        <end position="486"/>
    </location>
</feature>